<dbReference type="STRING" id="1247936.BN2475_750014"/>
<feature type="domain" description="Haem-binding" evidence="1">
    <location>
        <begin position="13"/>
        <end position="134"/>
    </location>
</feature>
<dbReference type="InterPro" id="IPR025992">
    <property type="entry name" value="Haem-bd"/>
</dbReference>
<dbReference type="EMBL" id="CYGX02000075">
    <property type="protein sequence ID" value="SIT47505.1"/>
    <property type="molecule type" value="Genomic_DNA"/>
</dbReference>
<protein>
    <submittedName>
        <fullName evidence="2">Cytochrome c peroxidase</fullName>
    </submittedName>
</protein>
<keyword evidence="3" id="KW-1185">Reference proteome</keyword>
<dbReference type="SMART" id="SM01235">
    <property type="entry name" value="Haem_bd"/>
    <property type="match status" value="1"/>
</dbReference>
<reference evidence="2 3" key="1">
    <citation type="submission" date="2016-12" db="EMBL/GenBank/DDBJ databases">
        <authorList>
            <person name="Song W.-J."/>
            <person name="Kurnit D.M."/>
        </authorList>
    </citation>
    <scope>NUCLEOTIDE SEQUENCE [LARGE SCALE GENOMIC DNA]</scope>
    <source>
        <strain evidence="2 3">STM7296</strain>
    </source>
</reference>
<evidence type="ECO:0000313" key="2">
    <source>
        <dbReference type="EMBL" id="SIT47505.1"/>
    </source>
</evidence>
<accession>A0A1N7SJC4</accession>
<dbReference type="Pfam" id="PF14376">
    <property type="entry name" value="Haem_bd"/>
    <property type="match status" value="1"/>
</dbReference>
<dbReference type="GO" id="GO:0004601">
    <property type="term" value="F:peroxidase activity"/>
    <property type="evidence" value="ECO:0007669"/>
    <property type="project" value="UniProtKB-KW"/>
</dbReference>
<keyword evidence="2" id="KW-0575">Peroxidase</keyword>
<name>A0A1N7SJC4_9BURK</name>
<organism evidence="2 3">
    <name type="scientific">Paraburkholderia ribeironis</name>
    <dbReference type="NCBI Taxonomy" id="1247936"/>
    <lineage>
        <taxon>Bacteria</taxon>
        <taxon>Pseudomonadati</taxon>
        <taxon>Pseudomonadota</taxon>
        <taxon>Betaproteobacteria</taxon>
        <taxon>Burkholderiales</taxon>
        <taxon>Burkholderiaceae</taxon>
        <taxon>Paraburkholderia</taxon>
    </lineage>
</organism>
<evidence type="ECO:0000259" key="1">
    <source>
        <dbReference type="SMART" id="SM01235"/>
    </source>
</evidence>
<sequence>MKKLLIASTIVVLVGYLSISGIAYVHDKDYAQRAAARVAASSQASSIRDVLNRNACYYCHSTKTVLPNYAALPGIRQLSEHDIQTGLAYFRIDRLYAALDSGVPPPRPILRSWKQLLTNARCRRSCSAWSTGLPA</sequence>
<gene>
    <name evidence="2" type="ORF">BN2475_750014</name>
</gene>
<proteinExistence type="predicted"/>
<dbReference type="Proteomes" id="UP000187012">
    <property type="component" value="Unassembled WGS sequence"/>
</dbReference>
<evidence type="ECO:0000313" key="3">
    <source>
        <dbReference type="Proteomes" id="UP000187012"/>
    </source>
</evidence>
<dbReference type="AlphaFoldDB" id="A0A1N7SJC4"/>
<keyword evidence="2" id="KW-0560">Oxidoreductase</keyword>